<dbReference type="Pfam" id="PF00702">
    <property type="entry name" value="Hydrolase"/>
    <property type="match status" value="1"/>
</dbReference>
<dbReference type="InterPro" id="IPR023214">
    <property type="entry name" value="HAD_sf"/>
</dbReference>
<dbReference type="PANTHER" id="PTHR43611">
    <property type="entry name" value="ALPHA-D-GLUCOSE 1-PHOSPHATE PHOSPHATASE"/>
    <property type="match status" value="1"/>
</dbReference>
<dbReference type="SFLD" id="SFLDG01129">
    <property type="entry name" value="C1.5:_HAD__Beta-PGM__Phosphata"/>
    <property type="match status" value="1"/>
</dbReference>
<dbReference type="Gene3D" id="3.40.50.1000">
    <property type="entry name" value="HAD superfamily/HAD-like"/>
    <property type="match status" value="1"/>
</dbReference>
<keyword evidence="2" id="KW-1185">Reference proteome</keyword>
<dbReference type="InterPro" id="IPR023198">
    <property type="entry name" value="PGP-like_dom2"/>
</dbReference>
<keyword evidence="1" id="KW-0378">Hydrolase</keyword>
<dbReference type="RefSeq" id="WP_146318207.1">
    <property type="nucleotide sequence ID" value="NZ_VCQV01000024.1"/>
</dbReference>
<dbReference type="PANTHER" id="PTHR43611:SF3">
    <property type="entry name" value="FLAVIN MONONUCLEOTIDE HYDROLASE 1, CHLOROPLATIC"/>
    <property type="match status" value="1"/>
</dbReference>
<organism evidence="1 2">
    <name type="scientific">Leekyejoonella antrihumi</name>
    <dbReference type="NCBI Taxonomy" id="1660198"/>
    <lineage>
        <taxon>Bacteria</taxon>
        <taxon>Bacillati</taxon>
        <taxon>Actinomycetota</taxon>
        <taxon>Actinomycetes</taxon>
        <taxon>Micrococcales</taxon>
        <taxon>Dermacoccaceae</taxon>
        <taxon>Leekyejoonella</taxon>
    </lineage>
</organism>
<dbReference type="SFLD" id="SFLDS00003">
    <property type="entry name" value="Haloacid_Dehalogenase"/>
    <property type="match status" value="1"/>
</dbReference>
<dbReference type="OrthoDB" id="9797415at2"/>
<dbReference type="GO" id="GO:0016787">
    <property type="term" value="F:hydrolase activity"/>
    <property type="evidence" value="ECO:0007669"/>
    <property type="project" value="UniProtKB-KW"/>
</dbReference>
<dbReference type="NCBIfam" id="TIGR01509">
    <property type="entry name" value="HAD-SF-IA-v3"/>
    <property type="match status" value="1"/>
</dbReference>
<comment type="caution">
    <text evidence="1">The sequence shown here is derived from an EMBL/GenBank/DDBJ whole genome shotgun (WGS) entry which is preliminary data.</text>
</comment>
<proteinExistence type="predicted"/>
<accession>A0A563DYU7</accession>
<evidence type="ECO:0000313" key="1">
    <source>
        <dbReference type="EMBL" id="TWP34834.1"/>
    </source>
</evidence>
<dbReference type="InterPro" id="IPR006439">
    <property type="entry name" value="HAD-SF_hydro_IA"/>
</dbReference>
<dbReference type="Proteomes" id="UP000320244">
    <property type="component" value="Unassembled WGS sequence"/>
</dbReference>
<evidence type="ECO:0000313" key="2">
    <source>
        <dbReference type="Proteomes" id="UP000320244"/>
    </source>
</evidence>
<gene>
    <name evidence="1" type="ORF">FGL98_15880</name>
</gene>
<protein>
    <submittedName>
        <fullName evidence="1">HAD family hydrolase</fullName>
    </submittedName>
</protein>
<reference evidence="1 2" key="2">
    <citation type="submission" date="2019-08" db="EMBL/GenBank/DDBJ databases">
        <title>Jejuicoccus antrihumi gen. nov., sp. nov., a new member of the family Dermacoccaceae isolated from a cave.</title>
        <authorList>
            <person name="Schumann P."/>
            <person name="Kim I.S."/>
        </authorList>
    </citation>
    <scope>NUCLEOTIDE SEQUENCE [LARGE SCALE GENOMIC DNA]</scope>
    <source>
        <strain evidence="1 2">C5-26</strain>
    </source>
</reference>
<sequence length="230" mass="24996">MTAALPGDLGDLTEDLPDDLTPSPVDVVVFDLGNVLIRWDPAPAISAAVGEERAARFLADDSFDFGGWNHQQDAGRSWAAGEAAALATHPHYEQEILAYRQHFDASMTGAIEGTIEILRELHTAHVHLVALTNWSAEMFPFALKRFDFLGLFEDIIVSGEEGVAKPDPEIFEVLEERIHHLGSLDDSIFIDDSPANVQAAMEAGLDAIPFVSAADLRSDLLVRGLPLQDA</sequence>
<dbReference type="AlphaFoldDB" id="A0A563DYU7"/>
<dbReference type="InterPro" id="IPR036412">
    <property type="entry name" value="HAD-like_sf"/>
</dbReference>
<name>A0A563DYU7_9MICO</name>
<dbReference type="EMBL" id="VCQV01000024">
    <property type="protein sequence ID" value="TWP34834.1"/>
    <property type="molecule type" value="Genomic_DNA"/>
</dbReference>
<dbReference type="Gene3D" id="1.10.150.240">
    <property type="entry name" value="Putative phosphatase, domain 2"/>
    <property type="match status" value="1"/>
</dbReference>
<reference evidence="1 2" key="1">
    <citation type="submission" date="2019-05" db="EMBL/GenBank/DDBJ databases">
        <authorList>
            <person name="Lee S.D."/>
        </authorList>
    </citation>
    <scope>NUCLEOTIDE SEQUENCE [LARGE SCALE GENOMIC DNA]</scope>
    <source>
        <strain evidence="1 2">C5-26</strain>
    </source>
</reference>
<dbReference type="SUPFAM" id="SSF56784">
    <property type="entry name" value="HAD-like"/>
    <property type="match status" value="1"/>
</dbReference>